<name>A0A151P5P9_ALLMI</name>
<feature type="region of interest" description="Disordered" evidence="3">
    <location>
        <begin position="581"/>
        <end position="628"/>
    </location>
</feature>
<feature type="compositionally biased region" description="Basic and acidic residues" evidence="3">
    <location>
        <begin position="1043"/>
        <end position="1055"/>
    </location>
</feature>
<feature type="compositionally biased region" description="Basic and acidic residues" evidence="3">
    <location>
        <begin position="1425"/>
        <end position="1438"/>
    </location>
</feature>
<dbReference type="PANTHER" id="PTHR22741">
    <property type="entry name" value="P140CAP/SNIP-RELATED"/>
    <property type="match status" value="1"/>
</dbReference>
<dbReference type="Gene3D" id="1.20.58.1540">
    <property type="entry name" value="Actin interacting protein 3, C-terminal domain"/>
    <property type="match status" value="1"/>
</dbReference>
<dbReference type="Proteomes" id="UP000050525">
    <property type="component" value="Unassembled WGS sequence"/>
</dbReference>
<evidence type="ECO:0000256" key="3">
    <source>
        <dbReference type="SAM" id="MobiDB-lite"/>
    </source>
</evidence>
<accession>A0A151P5P9</accession>
<keyword evidence="1 2" id="KW-0175">Coiled coil</keyword>
<dbReference type="GO" id="GO:0016301">
    <property type="term" value="F:kinase activity"/>
    <property type="evidence" value="ECO:0007669"/>
    <property type="project" value="UniProtKB-KW"/>
</dbReference>
<gene>
    <name evidence="5" type="primary">SRCIN1</name>
    <name evidence="5" type="ORF">Y1Q_0012074</name>
</gene>
<dbReference type="PANTHER" id="PTHR22741:SF5">
    <property type="entry name" value="SRC KINASE SIGNALING INHIBITOR 1"/>
    <property type="match status" value="1"/>
</dbReference>
<feature type="region of interest" description="Disordered" evidence="3">
    <location>
        <begin position="961"/>
        <end position="1064"/>
    </location>
</feature>
<proteinExistence type="predicted"/>
<dbReference type="GO" id="GO:0015629">
    <property type="term" value="C:actin cytoskeleton"/>
    <property type="evidence" value="ECO:0007669"/>
    <property type="project" value="TreeGrafter"/>
</dbReference>
<feature type="compositionally biased region" description="Low complexity" evidence="3">
    <location>
        <begin position="314"/>
        <end position="333"/>
    </location>
</feature>
<evidence type="ECO:0000313" key="6">
    <source>
        <dbReference type="Proteomes" id="UP000050525"/>
    </source>
</evidence>
<feature type="compositionally biased region" description="Low complexity" evidence="3">
    <location>
        <begin position="482"/>
        <end position="503"/>
    </location>
</feature>
<feature type="region of interest" description="Disordered" evidence="3">
    <location>
        <begin position="1404"/>
        <end position="1465"/>
    </location>
</feature>
<dbReference type="eggNOG" id="ENOG502QPNH">
    <property type="taxonomic scope" value="Eukaryota"/>
</dbReference>
<feature type="coiled-coil region" evidence="2">
    <location>
        <begin position="1544"/>
        <end position="1571"/>
    </location>
</feature>
<dbReference type="InterPro" id="IPR051825">
    <property type="entry name" value="SRCIN1"/>
</dbReference>
<dbReference type="GO" id="GO:0061001">
    <property type="term" value="P:regulation of dendritic spine morphogenesis"/>
    <property type="evidence" value="ECO:0007669"/>
    <property type="project" value="TreeGrafter"/>
</dbReference>
<dbReference type="InterPro" id="IPR022782">
    <property type="entry name" value="AIP3-like_C"/>
</dbReference>
<feature type="region of interest" description="Disordered" evidence="3">
    <location>
        <begin position="1587"/>
        <end position="1697"/>
    </location>
</feature>
<sequence>MSLSQGSQRVTCRQEIGKYTYSRDPERTSTHMISADDAEYPREYRTLGNGTRRFSNVGLVHTSERRHTVIAAQSLEALTGLQKSEMERKRDAFMDHLKSKYPQHALAIRGQQERMRDQTRSSRHSQGSQPGLADQAKLSFASAESLETMSEAELPIGFNRMNRFRQSLPLSRSTSQTKLRSPGVLFLQFGDETRRVHITHEISSMDTLHALIVHMFPQKLTMGMLKSPNTAILIKDESRNVFYELEDVRDIQDRSIIKIYRKEPLYASFPGSHITNGDLRREMVYTSRESSPTRRLNNMSPASHLTSGSPPPVLQSSSPSRSRMSYSGGRPPSYAGSPVHHGDRLSNLPPAQGVSPSPSAILERRDVKPDEDLASKNMVLVKNEGLYADPYSMVHEGRLSITSTQSLAGMGDPFAYPGGLYKRGSVRSLSTYSAAALQTELEDSLYKPNAPIYSDTYGPSLGFRLPPSSPQKMADGRLVDVQQGQSPHSPYSGPPSRSSPVRQSFRKDSCSSVFMESPVSKPRNPSSSGPPDLFPGPGDRPLSGFSSPVPTKDTETRERMEAMEKQIASLTGLVQSALLRGSEGETPSEKMEAANGGTPPAAPPSRSNMGTPVPAPPPPSATSTPAGQPTAITRLHMQLHLHDLQQNASDLRNQLQQLKKLQLQNQETVKTMLRRTETEISVRVTDTMRKHEDPLQRQRTLVEEERLRYLNEEELITQQLNDLEKSVERIQKDLAHNHRLIPVQELEEKALVLKQLGETLTELKAQFPSLQSKMRVVLRVEVEAVKFLKEEPNRLDGLLKRCKTVTDTLAQIRRQVDEGLWTSPNNLSQSPKKMPPETDFTKGLDLEMPISPPVNFHDLTASVDGLGMPGFGQSAMPPQPPCKSNNPSQVPEMVPAKTQTGPEIPSKKSADKAVSVEAAERDWEEKRAALTQYSAKDINRLLEETQAELMKAIPDLDFAAKHKQGSGSTASTPEHKASKPQHAQKTTGGKVDPNGRRGSDELTVPRYRTEKPSKSPPPPPPRRSFPSSHGLTTTRSGEVIITSKKESSFMKKAESEELETQKPQVKLRRTVSEVARPASTPPIIASAIKDDDDEDRIIAELEVFQRSSASPFIPKFRCDQLAAAVSTGTVDMWPNGATVAGEGWKAAGASRCGARLNSSTLNPPGCCAPPSQELDSPQPPASMAFSLPQIILTQWVSEPPSPEGECEEAEEVTSLQCNNQSNIRETRMRGSPYIASVETRTEIKRNSEGLELLQSSAEIWTEKENDTCMQLLSGFQVEAPPTSKHTETLPFQQEGISSQGHCYIAQGETTGFLITNARTQPLSMDEVISQLVKEREGEVLALNAGVGEEDSRDTSAHRLVVCLDNKPLILKEEATDLKAVGRKFPSAGDESKGSNAAVGFCSDVTEPSARGASSNSGRTPPPSKDPSRLCKEAQREDLVGFPIPKYPVPKPRSFHGRGPTHQVTKQCKAPLLKDQLTNLPRTTEYRITLGQRILDAPTDGEGAKADSNTGGEPAEREYTLALEDKAKEETPLVHSMTLRSNKICEGTYQRLDSLEETIRELEMTINEISGHSSAEFIFSKELLGQMGSGDSSKGTRKDPGGVSQNYQSDKMVEPTPLDLGWDKEDAPKALSPSRTKPPLLPKPQLPLHGPQSGGVSIPAMKMVNPGSRLKQSQQGSPDKSKHIKQRMEYMRIQGQQQ</sequence>
<reference evidence="5 6" key="1">
    <citation type="journal article" date="2012" name="Genome Biol.">
        <title>Sequencing three crocodilian genomes to illuminate the evolution of archosaurs and amniotes.</title>
        <authorList>
            <person name="St John J.A."/>
            <person name="Braun E.L."/>
            <person name="Isberg S.R."/>
            <person name="Miles L.G."/>
            <person name="Chong A.Y."/>
            <person name="Gongora J."/>
            <person name="Dalzell P."/>
            <person name="Moran C."/>
            <person name="Bed'hom B."/>
            <person name="Abzhanov A."/>
            <person name="Burgess S.C."/>
            <person name="Cooksey A.M."/>
            <person name="Castoe T.A."/>
            <person name="Crawford N.G."/>
            <person name="Densmore L.D."/>
            <person name="Drew J.C."/>
            <person name="Edwards S.V."/>
            <person name="Faircloth B.C."/>
            <person name="Fujita M.K."/>
            <person name="Greenwold M.J."/>
            <person name="Hoffmann F.G."/>
            <person name="Howard J.M."/>
            <person name="Iguchi T."/>
            <person name="Janes D.E."/>
            <person name="Khan S.Y."/>
            <person name="Kohno S."/>
            <person name="de Koning A.J."/>
            <person name="Lance S.L."/>
            <person name="McCarthy F.M."/>
            <person name="McCormack J.E."/>
            <person name="Merchant M.E."/>
            <person name="Peterson D.G."/>
            <person name="Pollock D.D."/>
            <person name="Pourmand N."/>
            <person name="Raney B.J."/>
            <person name="Roessler K.A."/>
            <person name="Sanford J.R."/>
            <person name="Sawyer R.H."/>
            <person name="Schmidt C.J."/>
            <person name="Triplett E.W."/>
            <person name="Tuberville T.D."/>
            <person name="Venegas-Anaya M."/>
            <person name="Howard J.T."/>
            <person name="Jarvis E.D."/>
            <person name="Guillette L.J.Jr."/>
            <person name="Glenn T.C."/>
            <person name="Green R.E."/>
            <person name="Ray D.A."/>
        </authorList>
    </citation>
    <scope>NUCLEOTIDE SEQUENCE [LARGE SCALE GENOMIC DNA]</scope>
    <source>
        <strain evidence="5">KSC_2009_1</strain>
    </source>
</reference>
<organism evidence="5 6">
    <name type="scientific">Alligator mississippiensis</name>
    <name type="common">American alligator</name>
    <dbReference type="NCBI Taxonomy" id="8496"/>
    <lineage>
        <taxon>Eukaryota</taxon>
        <taxon>Metazoa</taxon>
        <taxon>Chordata</taxon>
        <taxon>Craniata</taxon>
        <taxon>Vertebrata</taxon>
        <taxon>Euteleostomi</taxon>
        <taxon>Archelosauria</taxon>
        <taxon>Archosauria</taxon>
        <taxon>Crocodylia</taxon>
        <taxon>Alligatoridae</taxon>
        <taxon>Alligatorinae</taxon>
        <taxon>Alligator</taxon>
    </lineage>
</organism>
<evidence type="ECO:0000256" key="2">
    <source>
        <dbReference type="SAM" id="Coils"/>
    </source>
</evidence>
<evidence type="ECO:0000259" key="4">
    <source>
        <dbReference type="Pfam" id="PF03915"/>
    </source>
</evidence>
<dbReference type="Pfam" id="PF03915">
    <property type="entry name" value="AIP3"/>
    <property type="match status" value="1"/>
</dbReference>
<dbReference type="EMBL" id="AKHW03000817">
    <property type="protein sequence ID" value="KYO44300.1"/>
    <property type="molecule type" value="Genomic_DNA"/>
</dbReference>
<feature type="domain" description="Actin interacting protein 3-like C-terminal" evidence="4">
    <location>
        <begin position="186"/>
        <end position="260"/>
    </location>
</feature>
<dbReference type="GO" id="GO:0005737">
    <property type="term" value="C:cytoplasm"/>
    <property type="evidence" value="ECO:0007669"/>
    <property type="project" value="TreeGrafter"/>
</dbReference>
<feature type="region of interest" description="Disordered" evidence="3">
    <location>
        <begin position="482"/>
        <end position="559"/>
    </location>
</feature>
<feature type="compositionally biased region" description="Basic and acidic residues" evidence="3">
    <location>
        <begin position="111"/>
        <end position="120"/>
    </location>
</feature>
<feature type="coiled-coil region" evidence="2">
    <location>
        <begin position="641"/>
        <end position="671"/>
    </location>
</feature>
<feature type="coiled-coil region" evidence="2">
    <location>
        <begin position="713"/>
        <end position="766"/>
    </location>
</feature>
<feature type="compositionally biased region" description="Pro residues" evidence="3">
    <location>
        <begin position="1014"/>
        <end position="1023"/>
    </location>
</feature>
<keyword evidence="6" id="KW-1185">Reference proteome</keyword>
<dbReference type="STRING" id="8496.A0A151P5P9"/>
<protein>
    <submittedName>
        <fullName evidence="5">SRC kinase signaling inhibitor 1</fullName>
    </submittedName>
</protein>
<evidence type="ECO:0000256" key="1">
    <source>
        <dbReference type="ARBA" id="ARBA00023054"/>
    </source>
</evidence>
<dbReference type="GO" id="GO:0014069">
    <property type="term" value="C:postsynaptic density"/>
    <property type="evidence" value="ECO:0007669"/>
    <property type="project" value="TreeGrafter"/>
</dbReference>
<comment type="caution">
    <text evidence="5">The sequence shown here is derived from an EMBL/GenBank/DDBJ whole genome shotgun (WGS) entry which is preliminary data.</text>
</comment>
<feature type="region of interest" description="Disordered" evidence="3">
    <location>
        <begin position="286"/>
        <end position="368"/>
    </location>
</feature>
<feature type="region of interest" description="Disordered" evidence="3">
    <location>
        <begin position="106"/>
        <end position="135"/>
    </location>
</feature>
<evidence type="ECO:0000313" key="5">
    <source>
        <dbReference type="EMBL" id="KYO44300.1"/>
    </source>
</evidence>
<feature type="compositionally biased region" description="Polar residues" evidence="3">
    <location>
        <begin position="287"/>
        <end position="306"/>
    </location>
</feature>